<accession>A0A4Z2GH07</accession>
<sequence>MPCLKGTVVALRDAAAALVKKFDQPPPTPEIHPKLVEEGPVDKVVLRSLLAPQSRNKSFGMVLNMAAENNIKFK</sequence>
<reference evidence="1 2" key="1">
    <citation type="submission" date="2019-03" db="EMBL/GenBank/DDBJ databases">
        <title>First draft genome of Liparis tanakae, snailfish: a comprehensive survey of snailfish specific genes.</title>
        <authorList>
            <person name="Kim W."/>
            <person name="Song I."/>
            <person name="Jeong J.-H."/>
            <person name="Kim D."/>
            <person name="Kim S."/>
            <person name="Ryu S."/>
            <person name="Song J.Y."/>
            <person name="Lee S.K."/>
        </authorList>
    </citation>
    <scope>NUCLEOTIDE SEQUENCE [LARGE SCALE GENOMIC DNA]</scope>
    <source>
        <tissue evidence="1">Muscle</tissue>
    </source>
</reference>
<proteinExistence type="predicted"/>
<evidence type="ECO:0000313" key="2">
    <source>
        <dbReference type="Proteomes" id="UP000314294"/>
    </source>
</evidence>
<evidence type="ECO:0000313" key="1">
    <source>
        <dbReference type="EMBL" id="TNN52163.1"/>
    </source>
</evidence>
<comment type="caution">
    <text evidence="1">The sequence shown here is derived from an EMBL/GenBank/DDBJ whole genome shotgun (WGS) entry which is preliminary data.</text>
</comment>
<keyword evidence="2" id="KW-1185">Reference proteome</keyword>
<organism evidence="1 2">
    <name type="scientific">Liparis tanakae</name>
    <name type="common">Tanaka's snailfish</name>
    <dbReference type="NCBI Taxonomy" id="230148"/>
    <lineage>
        <taxon>Eukaryota</taxon>
        <taxon>Metazoa</taxon>
        <taxon>Chordata</taxon>
        <taxon>Craniata</taxon>
        <taxon>Vertebrata</taxon>
        <taxon>Euteleostomi</taxon>
        <taxon>Actinopterygii</taxon>
        <taxon>Neopterygii</taxon>
        <taxon>Teleostei</taxon>
        <taxon>Neoteleostei</taxon>
        <taxon>Acanthomorphata</taxon>
        <taxon>Eupercaria</taxon>
        <taxon>Perciformes</taxon>
        <taxon>Cottioidei</taxon>
        <taxon>Cottales</taxon>
        <taxon>Liparidae</taxon>
        <taxon>Liparis</taxon>
    </lineage>
</organism>
<dbReference type="AlphaFoldDB" id="A0A4Z2GH07"/>
<name>A0A4Z2GH07_9TELE</name>
<dbReference type="Proteomes" id="UP000314294">
    <property type="component" value="Unassembled WGS sequence"/>
</dbReference>
<dbReference type="EMBL" id="SRLO01000557">
    <property type="protein sequence ID" value="TNN52163.1"/>
    <property type="molecule type" value="Genomic_DNA"/>
</dbReference>
<gene>
    <name evidence="1" type="ORF">EYF80_037645</name>
</gene>
<protein>
    <submittedName>
        <fullName evidence="1">Uncharacterized protein</fullName>
    </submittedName>
</protein>